<dbReference type="AlphaFoldDB" id="A0A2G8S710"/>
<evidence type="ECO:0000256" key="5">
    <source>
        <dbReference type="SAM" id="SignalP"/>
    </source>
</evidence>
<evidence type="ECO:0000256" key="4">
    <source>
        <dbReference type="ARBA" id="ARBA00023157"/>
    </source>
</evidence>
<evidence type="ECO:0000259" key="6">
    <source>
        <dbReference type="PROSITE" id="PS52012"/>
    </source>
</evidence>
<gene>
    <name evidence="7" type="ORF">GSI_08343</name>
</gene>
<evidence type="ECO:0000256" key="2">
    <source>
        <dbReference type="ARBA" id="ARBA00022525"/>
    </source>
</evidence>
<keyword evidence="4" id="KW-1015">Disulfide bond</keyword>
<feature type="chain" id="PRO_5013903333" description="CFEM domain-containing protein" evidence="5">
    <location>
        <begin position="20"/>
        <end position="87"/>
    </location>
</feature>
<reference evidence="7 8" key="1">
    <citation type="journal article" date="2015" name="Sci. Rep.">
        <title>Chromosome-level genome map provides insights into diverse defense mechanisms in the medicinal fungus Ganoderma sinense.</title>
        <authorList>
            <person name="Zhu Y."/>
            <person name="Xu J."/>
            <person name="Sun C."/>
            <person name="Zhou S."/>
            <person name="Xu H."/>
            <person name="Nelson D.R."/>
            <person name="Qian J."/>
            <person name="Song J."/>
            <person name="Luo H."/>
            <person name="Xiang L."/>
            <person name="Li Y."/>
            <person name="Xu Z."/>
            <person name="Ji A."/>
            <person name="Wang L."/>
            <person name="Lu S."/>
            <person name="Hayward A."/>
            <person name="Sun W."/>
            <person name="Li X."/>
            <person name="Schwartz D.C."/>
            <person name="Wang Y."/>
            <person name="Chen S."/>
        </authorList>
    </citation>
    <scope>NUCLEOTIDE SEQUENCE [LARGE SCALE GENOMIC DNA]</scope>
    <source>
        <strain evidence="7 8">ZZ0214-1</strain>
    </source>
</reference>
<keyword evidence="3 5" id="KW-0732">Signal</keyword>
<sequence length="87" mass="8611">MKFALLSLALAAVLGSASAQLDGLSACAINCLLTGIPSSGCSLTDTTCLCASTAFHDAVATCLETNCTADDITAVLAFEATECGTSS</sequence>
<protein>
    <recommendedName>
        <fullName evidence="6">CFEM domain-containing protein</fullName>
    </recommendedName>
</protein>
<evidence type="ECO:0000256" key="1">
    <source>
        <dbReference type="ARBA" id="ARBA00004613"/>
    </source>
</evidence>
<comment type="caution">
    <text evidence="7">The sequence shown here is derived from an EMBL/GenBank/DDBJ whole genome shotgun (WGS) entry which is preliminary data.</text>
</comment>
<dbReference type="PROSITE" id="PS52012">
    <property type="entry name" value="CFEM"/>
    <property type="match status" value="1"/>
</dbReference>
<name>A0A2G8S710_9APHY</name>
<proteinExistence type="predicted"/>
<accession>A0A2G8S710</accession>
<evidence type="ECO:0000256" key="3">
    <source>
        <dbReference type="ARBA" id="ARBA00022729"/>
    </source>
</evidence>
<feature type="signal peptide" evidence="5">
    <location>
        <begin position="1"/>
        <end position="19"/>
    </location>
</feature>
<keyword evidence="2" id="KW-0964">Secreted</keyword>
<dbReference type="InterPro" id="IPR008427">
    <property type="entry name" value="Extracellular_membr_CFEM_dom"/>
</dbReference>
<evidence type="ECO:0000313" key="7">
    <source>
        <dbReference type="EMBL" id="PIL29535.1"/>
    </source>
</evidence>
<feature type="domain" description="CFEM" evidence="6">
    <location>
        <begin position="1"/>
        <end position="87"/>
    </location>
</feature>
<dbReference type="OrthoDB" id="4505683at2759"/>
<dbReference type="Proteomes" id="UP000230002">
    <property type="component" value="Unassembled WGS sequence"/>
</dbReference>
<dbReference type="EMBL" id="AYKW01000021">
    <property type="protein sequence ID" value="PIL29535.1"/>
    <property type="molecule type" value="Genomic_DNA"/>
</dbReference>
<dbReference type="GO" id="GO:0005576">
    <property type="term" value="C:extracellular region"/>
    <property type="evidence" value="ECO:0007669"/>
    <property type="project" value="UniProtKB-SubCell"/>
</dbReference>
<dbReference type="Pfam" id="PF05730">
    <property type="entry name" value="CFEM"/>
    <property type="match status" value="1"/>
</dbReference>
<evidence type="ECO:0000313" key="8">
    <source>
        <dbReference type="Proteomes" id="UP000230002"/>
    </source>
</evidence>
<comment type="subcellular location">
    <subcellularLocation>
        <location evidence="1">Secreted</location>
    </subcellularLocation>
</comment>
<organism evidence="7 8">
    <name type="scientific">Ganoderma sinense ZZ0214-1</name>
    <dbReference type="NCBI Taxonomy" id="1077348"/>
    <lineage>
        <taxon>Eukaryota</taxon>
        <taxon>Fungi</taxon>
        <taxon>Dikarya</taxon>
        <taxon>Basidiomycota</taxon>
        <taxon>Agaricomycotina</taxon>
        <taxon>Agaricomycetes</taxon>
        <taxon>Polyporales</taxon>
        <taxon>Polyporaceae</taxon>
        <taxon>Ganoderma</taxon>
    </lineage>
</organism>
<keyword evidence="8" id="KW-1185">Reference proteome</keyword>
<dbReference type="SMART" id="SM00747">
    <property type="entry name" value="CFEM"/>
    <property type="match status" value="1"/>
</dbReference>